<sequence>MPVWSWLLLYPFWTFQFNEMIAGDEPSLLKELGPILSQANHSRDFFYLSASSSESDAASLAEEQRKLVRRAFRDTWQFLSRDTSSQELIAKLEAVAENAFAAGAVDKEELLWLLSWDGDDLTTECGAPPAEEMVLRGLDGAQRKVVHQLARLLGLHSESRILEEDHKEDVVRTTQQKVLAIRPPRSLKCRAGAWTAPFSVTQVLTSSLVSA</sequence>
<keyword evidence="3" id="KW-1185">Reference proteome</keyword>
<feature type="chain" id="PRO_5032747498" description="R3H domain-containing protein" evidence="1">
    <location>
        <begin position="24"/>
        <end position="211"/>
    </location>
</feature>
<dbReference type="AlphaFoldDB" id="A0A813HWI4"/>
<organism evidence="2 3">
    <name type="scientific">Polarella glacialis</name>
    <name type="common">Dinoflagellate</name>
    <dbReference type="NCBI Taxonomy" id="89957"/>
    <lineage>
        <taxon>Eukaryota</taxon>
        <taxon>Sar</taxon>
        <taxon>Alveolata</taxon>
        <taxon>Dinophyceae</taxon>
        <taxon>Suessiales</taxon>
        <taxon>Suessiaceae</taxon>
        <taxon>Polarella</taxon>
    </lineage>
</organism>
<accession>A0A813HWI4</accession>
<protein>
    <recommendedName>
        <fullName evidence="4">R3H domain-containing protein</fullName>
    </recommendedName>
</protein>
<dbReference type="EMBL" id="CAJNNV010033104">
    <property type="protein sequence ID" value="CAE8642106.1"/>
    <property type="molecule type" value="Genomic_DNA"/>
</dbReference>
<evidence type="ECO:0000256" key="1">
    <source>
        <dbReference type="SAM" id="SignalP"/>
    </source>
</evidence>
<reference evidence="2" key="1">
    <citation type="submission" date="2021-02" db="EMBL/GenBank/DDBJ databases">
        <authorList>
            <person name="Dougan E. K."/>
            <person name="Rhodes N."/>
            <person name="Thang M."/>
            <person name="Chan C."/>
        </authorList>
    </citation>
    <scope>NUCLEOTIDE SEQUENCE</scope>
</reference>
<dbReference type="OrthoDB" id="411316at2759"/>
<gene>
    <name evidence="2" type="ORF">PGLA1383_LOCUS56637</name>
</gene>
<evidence type="ECO:0000313" key="3">
    <source>
        <dbReference type="Proteomes" id="UP000654075"/>
    </source>
</evidence>
<evidence type="ECO:0000313" key="2">
    <source>
        <dbReference type="EMBL" id="CAE8642106.1"/>
    </source>
</evidence>
<dbReference type="CDD" id="cd02325">
    <property type="entry name" value="R3H"/>
    <property type="match status" value="1"/>
</dbReference>
<proteinExistence type="predicted"/>
<keyword evidence="1" id="KW-0732">Signal</keyword>
<name>A0A813HWI4_POLGL</name>
<feature type="signal peptide" evidence="1">
    <location>
        <begin position="1"/>
        <end position="23"/>
    </location>
</feature>
<comment type="caution">
    <text evidence="2">The sequence shown here is derived from an EMBL/GenBank/DDBJ whole genome shotgun (WGS) entry which is preliminary data.</text>
</comment>
<evidence type="ECO:0008006" key="4">
    <source>
        <dbReference type="Google" id="ProtNLM"/>
    </source>
</evidence>
<dbReference type="Proteomes" id="UP000654075">
    <property type="component" value="Unassembled WGS sequence"/>
</dbReference>